<dbReference type="AlphaFoldDB" id="A0A210PWS2"/>
<evidence type="ECO:0000313" key="2">
    <source>
        <dbReference type="EMBL" id="OWF40957.1"/>
    </source>
</evidence>
<sequence>MSQSKPSLKNQKWKKAQFKLAAVTGVHRRKPPTRLSGTAKSSLGTAGLHGPGSQMFRDTASIHTSGSNIVREMYQPKFGYNTKTMQRFMEYLKKTDLESVFQVLLTILLNRNELPYNPYPGFAEKIYPYVEKFHLYQISEEKIQHMLRNSLKETRVAHLFTVRNIEMVWGLSSVLRVVSAQRLIRYKWLVDDLIIDPKKLTLEEGYTADVIISLVGPCVFEGTFFSTAHHLQIRKEYVLYGEDSTKGVAEFVQIVEVEINEMYTSKQHQILGVNMLVSDVEGTGEHQEFWEPDRITQEQEIFEKQMTDTVQSNKFIKMECVFLLDPNYPKYIRGQIQYGLNFITINEKKGEELVTSFCEFPMATLHEGVFLKLSHGEAYMALYMPWLAVHQKENKERDDLFYISGKHLGEEEEEEYVLEDLEIDSAREHVFDRFDPIKPRRVKIDGFGGMRETQDSPYASNIITPLRSMLEMRAATESVKIATTLDACYTSILLLLLKNRNDNDKKLEMEIYRLMHGTAGRVYDLMEQNKSVRYIIKGFSNTKEVGVIREHLVTYRDAIMNLFDSSLNVRSSEYITVGRAMAAQVDDMIPEKSDVFATVPHIEMALQRLSSLNWYCQALFIQVVGDTLPELPVLQSYLENLRLESSNKGAAATRLRERPDALGKNFDLSDVIHGQESERIQNHERYVIDVAANMVENLTVSKLIAKDSVLLKYVVDTHLDMVWYDFLVDISTEDHFPPNPYPHFLSVLRRSAFKMDLFFERTNAITERMWSAENMKPEDWNTYVFHIPGVDCHGCPTALIVLDTGAYVPLSEAVKVFQQTKFTQTRGPYRVAICMALSGSSILYGKVQPYLNEIELHEHIYIQGPQGHQRDAINMFVSIVYSHVLKLIKEGKIPVSGIYLGDGQVRWSWEDLQDNKEEFEEECRYVCYSHGAVVLKAFVLIDKWRYVPVRKFFLLHYLSDDSPEGELFFVNRPLDFYQSIFMEKDRAAFHYQNGGTMNGGDPMSGANVRSAQRSLEAILIDGQRRCDWLNVHRGLLLRSLLSENRGHLAETWRMLHSRAAEIEYLIFVIDALQDLVQLMMEYRDYNKKKLGDKPKKGKKKTAELRAELEGPIKEEIFGKMVMGFHEKLLNVCHARVVLARKHLATVIQDKIQAVLEEDDKLDNYYLAYEPQTLFRLEEIKHMLQFIQDTVAGDVHAVCPYANKILGSLEKNMNRSKQRRASVDSIILSDPKMYQKSMRRHTMDKVWFFG</sequence>
<accession>A0A210PWS2</accession>
<reference evidence="2 3" key="1">
    <citation type="journal article" date="2017" name="Nat. Ecol. Evol.">
        <title>Scallop genome provides insights into evolution of bilaterian karyotype and development.</title>
        <authorList>
            <person name="Wang S."/>
            <person name="Zhang J."/>
            <person name="Jiao W."/>
            <person name="Li J."/>
            <person name="Xun X."/>
            <person name="Sun Y."/>
            <person name="Guo X."/>
            <person name="Huan P."/>
            <person name="Dong B."/>
            <person name="Zhang L."/>
            <person name="Hu X."/>
            <person name="Sun X."/>
            <person name="Wang J."/>
            <person name="Zhao C."/>
            <person name="Wang Y."/>
            <person name="Wang D."/>
            <person name="Huang X."/>
            <person name="Wang R."/>
            <person name="Lv J."/>
            <person name="Li Y."/>
            <person name="Zhang Z."/>
            <person name="Liu B."/>
            <person name="Lu W."/>
            <person name="Hui Y."/>
            <person name="Liang J."/>
            <person name="Zhou Z."/>
            <person name="Hou R."/>
            <person name="Li X."/>
            <person name="Liu Y."/>
            <person name="Li H."/>
            <person name="Ning X."/>
            <person name="Lin Y."/>
            <person name="Zhao L."/>
            <person name="Xing Q."/>
            <person name="Dou J."/>
            <person name="Li Y."/>
            <person name="Mao J."/>
            <person name="Guo H."/>
            <person name="Dou H."/>
            <person name="Li T."/>
            <person name="Mu C."/>
            <person name="Jiang W."/>
            <person name="Fu Q."/>
            <person name="Fu X."/>
            <person name="Miao Y."/>
            <person name="Liu J."/>
            <person name="Yu Q."/>
            <person name="Li R."/>
            <person name="Liao H."/>
            <person name="Li X."/>
            <person name="Kong Y."/>
            <person name="Jiang Z."/>
            <person name="Chourrout D."/>
            <person name="Li R."/>
            <person name="Bao Z."/>
        </authorList>
    </citation>
    <scope>NUCLEOTIDE SEQUENCE [LARGE SCALE GENOMIC DNA]</scope>
    <source>
        <strain evidence="2 3">PY_sf001</strain>
    </source>
</reference>
<protein>
    <submittedName>
        <fullName evidence="2">Uncharacterized protein</fullName>
    </submittedName>
</protein>
<dbReference type="OrthoDB" id="542946at2759"/>
<dbReference type="Proteomes" id="UP000242188">
    <property type="component" value="Unassembled WGS sequence"/>
</dbReference>
<name>A0A210PWS2_MIZYE</name>
<proteinExistence type="predicted"/>
<organism evidence="2 3">
    <name type="scientific">Mizuhopecten yessoensis</name>
    <name type="common">Japanese scallop</name>
    <name type="synonym">Patinopecten yessoensis</name>
    <dbReference type="NCBI Taxonomy" id="6573"/>
    <lineage>
        <taxon>Eukaryota</taxon>
        <taxon>Metazoa</taxon>
        <taxon>Spiralia</taxon>
        <taxon>Lophotrochozoa</taxon>
        <taxon>Mollusca</taxon>
        <taxon>Bivalvia</taxon>
        <taxon>Autobranchia</taxon>
        <taxon>Pteriomorphia</taxon>
        <taxon>Pectinida</taxon>
        <taxon>Pectinoidea</taxon>
        <taxon>Pectinidae</taxon>
        <taxon>Mizuhopecten</taxon>
    </lineage>
</organism>
<evidence type="ECO:0000256" key="1">
    <source>
        <dbReference type="SAM" id="MobiDB-lite"/>
    </source>
</evidence>
<comment type="caution">
    <text evidence="2">The sequence shown here is derived from an EMBL/GenBank/DDBJ whole genome shotgun (WGS) entry which is preliminary data.</text>
</comment>
<feature type="compositionally biased region" description="Polar residues" evidence="1">
    <location>
        <begin position="35"/>
        <end position="44"/>
    </location>
</feature>
<dbReference type="STRING" id="6573.A0A210PWS2"/>
<evidence type="ECO:0000313" key="3">
    <source>
        <dbReference type="Proteomes" id="UP000242188"/>
    </source>
</evidence>
<feature type="region of interest" description="Disordered" evidence="1">
    <location>
        <begin position="27"/>
        <end position="54"/>
    </location>
</feature>
<dbReference type="EMBL" id="NEDP02005434">
    <property type="protein sequence ID" value="OWF40957.1"/>
    <property type="molecule type" value="Genomic_DNA"/>
</dbReference>
<keyword evidence="3" id="KW-1185">Reference proteome</keyword>
<gene>
    <name evidence="2" type="ORF">KP79_PYT15984</name>
</gene>